<dbReference type="EMBL" id="JAVSOO010000004">
    <property type="protein sequence ID" value="MDT4285900.1"/>
    <property type="molecule type" value="Genomic_DNA"/>
</dbReference>
<dbReference type="InterPro" id="IPR053916">
    <property type="entry name" value="DUF6978"/>
</dbReference>
<reference evidence="1 2" key="1">
    <citation type="submission" date="2023-08" db="EMBL/GenBank/DDBJ databases">
        <title>Genomic surveillance of Staphylococcus haemolyticus neonatal outbreak in southern France.</title>
        <authorList>
            <person name="Magnan C."/>
            <person name="Morsli M."/>
            <person name="Thiery B."/>
            <person name="Salipante F."/>
            <person name="Attar J."/>
            <person name="Massimo D.M."/>
            <person name="Ory J."/>
            <person name="Pantel A."/>
            <person name="Lavigne J.-P."/>
        </authorList>
    </citation>
    <scope>NUCLEOTIDE SEQUENCE [LARGE SCALE GENOMIC DNA]</scope>
    <source>
        <strain evidence="1 2">NSH026</strain>
    </source>
</reference>
<evidence type="ECO:0000313" key="1">
    <source>
        <dbReference type="EMBL" id="MDT4285900.1"/>
    </source>
</evidence>
<keyword evidence="2" id="KW-1185">Reference proteome</keyword>
<accession>A0ABU3IEB0</accession>
<name>A0ABU3IEB0_STAHA</name>
<gene>
    <name evidence="1" type="ORF">RO950_02540</name>
</gene>
<dbReference type="RefSeq" id="WP_059767313.1">
    <property type="nucleotide sequence ID" value="NZ_CAJUXS010000019.1"/>
</dbReference>
<dbReference type="Proteomes" id="UP001269271">
    <property type="component" value="Unassembled WGS sequence"/>
</dbReference>
<sequence>MKLKLTDKEVIRLIELSKKVLMHYNIKVEDVGNGEIEINSNEGTERFILSYFIKPGKITINYRETIYNLSLVRLNLNNGFHKNANNERVFGNRINIYSEKEFEKKGDGSTYMIAHPLPYKSFEDTSDFVQQLYAMLKYTNTKYDDKIIIDEYIFDKEG</sequence>
<organism evidence="1 2">
    <name type="scientific">Staphylococcus haemolyticus</name>
    <dbReference type="NCBI Taxonomy" id="1283"/>
    <lineage>
        <taxon>Bacteria</taxon>
        <taxon>Bacillati</taxon>
        <taxon>Bacillota</taxon>
        <taxon>Bacilli</taxon>
        <taxon>Bacillales</taxon>
        <taxon>Staphylococcaceae</taxon>
        <taxon>Staphylococcus</taxon>
    </lineage>
</organism>
<comment type="caution">
    <text evidence="1">The sequence shown here is derived from an EMBL/GenBank/DDBJ whole genome shotgun (WGS) entry which is preliminary data.</text>
</comment>
<proteinExistence type="predicted"/>
<evidence type="ECO:0000313" key="2">
    <source>
        <dbReference type="Proteomes" id="UP001269271"/>
    </source>
</evidence>
<dbReference type="Pfam" id="PF22398">
    <property type="entry name" value="DUF6978"/>
    <property type="match status" value="1"/>
</dbReference>
<protein>
    <submittedName>
        <fullName evidence="1">Uncharacterized protein</fullName>
    </submittedName>
</protein>